<name>A0ABD0LIS1_9CAEN</name>
<reference evidence="1 2" key="1">
    <citation type="journal article" date="2023" name="Sci. Data">
        <title>Genome assembly of the Korean intertidal mud-creeper Batillaria attramentaria.</title>
        <authorList>
            <person name="Patra A.K."/>
            <person name="Ho P.T."/>
            <person name="Jun S."/>
            <person name="Lee S.J."/>
            <person name="Kim Y."/>
            <person name="Won Y.J."/>
        </authorList>
    </citation>
    <scope>NUCLEOTIDE SEQUENCE [LARGE SCALE GENOMIC DNA]</scope>
    <source>
        <strain evidence="1">Wonlab-2016</strain>
    </source>
</reference>
<organism evidence="1 2">
    <name type="scientific">Batillaria attramentaria</name>
    <dbReference type="NCBI Taxonomy" id="370345"/>
    <lineage>
        <taxon>Eukaryota</taxon>
        <taxon>Metazoa</taxon>
        <taxon>Spiralia</taxon>
        <taxon>Lophotrochozoa</taxon>
        <taxon>Mollusca</taxon>
        <taxon>Gastropoda</taxon>
        <taxon>Caenogastropoda</taxon>
        <taxon>Sorbeoconcha</taxon>
        <taxon>Cerithioidea</taxon>
        <taxon>Batillariidae</taxon>
        <taxon>Batillaria</taxon>
    </lineage>
</organism>
<comment type="caution">
    <text evidence="1">The sequence shown here is derived from an EMBL/GenBank/DDBJ whole genome shotgun (WGS) entry which is preliminary data.</text>
</comment>
<gene>
    <name evidence="1" type="ORF">BaRGS_00009482</name>
</gene>
<dbReference type="AlphaFoldDB" id="A0ABD0LIS1"/>
<dbReference type="Proteomes" id="UP001519460">
    <property type="component" value="Unassembled WGS sequence"/>
</dbReference>
<dbReference type="EMBL" id="JACVVK020000045">
    <property type="protein sequence ID" value="KAK7499222.1"/>
    <property type="molecule type" value="Genomic_DNA"/>
</dbReference>
<sequence>MMAREGGRGGVNIKLGEQLRTVLFSPYHVYALSSTLEFCGCKTRWNSLVSQSNHDHDDGSGDERHCYERCGGGGGGGWTEVGGAAGCR</sequence>
<evidence type="ECO:0000313" key="2">
    <source>
        <dbReference type="Proteomes" id="UP001519460"/>
    </source>
</evidence>
<proteinExistence type="predicted"/>
<keyword evidence="2" id="KW-1185">Reference proteome</keyword>
<accession>A0ABD0LIS1</accession>
<evidence type="ECO:0000313" key="1">
    <source>
        <dbReference type="EMBL" id="KAK7499222.1"/>
    </source>
</evidence>
<protein>
    <submittedName>
        <fullName evidence="1">Uncharacterized protein</fullName>
    </submittedName>
</protein>